<dbReference type="RefSeq" id="WP_253618853.1">
    <property type="nucleotide sequence ID" value="NZ_JAMZDE010000006.1"/>
</dbReference>
<sequence length="450" mass="49385">MKCLSHKMFSLFAGAVVLVSLCSHSYAQTASYSDAKATDPETLGWMQGFPPSPEKLIMQPESDFFSFPKLRWTVCHIRELMPTKRVRKGSEPPLSLEYAIDKNIDSVTFNTMGTEQTMTWRDSLGANYTDGILILHKGKIVYEHYSGCLDEGGKHAAMSMTKSMTGLLAEILVVEGALDDTVKVSSIIPELIDSAFGSATVRQVMDMTTALDYSEDYSDPNADIWIYSKAANPLPKPKEYKGPNGYFEYLQTVRQKGIHGEAFGYRTINTDTLGWIISRVTGKDLTQLLSERIWSKIGAEQDAYFTVDAKGTPFAGGGLSAGLRDLARVGQLVLNRGRINDQQLFPEEAVANIQAGGDKEVFAKAGYSTLKGGSYTSMWWVLHNEHEAFAARGVHGQTIYIDPTVDMVIVRLASFPTAANAKIDPTSLPAYQAVAEYLMGKGESTEAASE</sequence>
<keyword evidence="1" id="KW-0732">Signal</keyword>
<dbReference type="InterPro" id="IPR050789">
    <property type="entry name" value="Diverse_Enzym_Activities"/>
</dbReference>
<reference evidence="3" key="1">
    <citation type="submission" date="2022-06" db="EMBL/GenBank/DDBJ databases">
        <title>Idiomarina rhizosphaerae M1R2S28.</title>
        <authorList>
            <person name="Sun J.-Q."/>
            <person name="Li L.-F."/>
        </authorList>
    </citation>
    <scope>NUCLEOTIDE SEQUENCE</scope>
    <source>
        <strain evidence="3">M1R2S28</strain>
    </source>
</reference>
<name>A0A9X2JUQ9_9GAMM</name>
<dbReference type="PANTHER" id="PTHR43283:SF7">
    <property type="entry name" value="BETA-LACTAMASE-RELATED DOMAIN-CONTAINING PROTEIN"/>
    <property type="match status" value="1"/>
</dbReference>
<dbReference type="PANTHER" id="PTHR43283">
    <property type="entry name" value="BETA-LACTAMASE-RELATED"/>
    <property type="match status" value="1"/>
</dbReference>
<evidence type="ECO:0000313" key="3">
    <source>
        <dbReference type="EMBL" id="MCP1339226.1"/>
    </source>
</evidence>
<proteinExistence type="predicted"/>
<dbReference type="AlphaFoldDB" id="A0A9X2JUQ9"/>
<feature type="signal peptide" evidence="1">
    <location>
        <begin position="1"/>
        <end position="29"/>
    </location>
</feature>
<evidence type="ECO:0000256" key="1">
    <source>
        <dbReference type="SAM" id="SignalP"/>
    </source>
</evidence>
<comment type="caution">
    <text evidence="3">The sequence shown here is derived from an EMBL/GenBank/DDBJ whole genome shotgun (WGS) entry which is preliminary data.</text>
</comment>
<evidence type="ECO:0000313" key="4">
    <source>
        <dbReference type="Proteomes" id="UP001139474"/>
    </source>
</evidence>
<gene>
    <name evidence="3" type="ORF">NJR55_06425</name>
</gene>
<keyword evidence="4" id="KW-1185">Reference proteome</keyword>
<evidence type="ECO:0000259" key="2">
    <source>
        <dbReference type="Pfam" id="PF00144"/>
    </source>
</evidence>
<dbReference type="SUPFAM" id="SSF56601">
    <property type="entry name" value="beta-lactamase/transpeptidase-like"/>
    <property type="match status" value="1"/>
</dbReference>
<dbReference type="Gene3D" id="3.40.710.10">
    <property type="entry name" value="DD-peptidase/beta-lactamase superfamily"/>
    <property type="match status" value="1"/>
</dbReference>
<feature type="domain" description="Beta-lactamase-related" evidence="2">
    <location>
        <begin position="132"/>
        <end position="417"/>
    </location>
</feature>
<protein>
    <submittedName>
        <fullName evidence="3">Beta-lactamase family protein</fullName>
    </submittedName>
</protein>
<feature type="chain" id="PRO_5040842447" evidence="1">
    <location>
        <begin position="30"/>
        <end position="450"/>
    </location>
</feature>
<dbReference type="InterPro" id="IPR001466">
    <property type="entry name" value="Beta-lactam-related"/>
</dbReference>
<dbReference type="EMBL" id="JAMZDE010000006">
    <property type="protein sequence ID" value="MCP1339226.1"/>
    <property type="molecule type" value="Genomic_DNA"/>
</dbReference>
<dbReference type="InterPro" id="IPR012338">
    <property type="entry name" value="Beta-lactam/transpept-like"/>
</dbReference>
<organism evidence="3 4">
    <name type="scientific">Idiomarina rhizosphaerae</name>
    <dbReference type="NCBI Taxonomy" id="2961572"/>
    <lineage>
        <taxon>Bacteria</taxon>
        <taxon>Pseudomonadati</taxon>
        <taxon>Pseudomonadota</taxon>
        <taxon>Gammaproteobacteria</taxon>
        <taxon>Alteromonadales</taxon>
        <taxon>Idiomarinaceae</taxon>
        <taxon>Idiomarina</taxon>
    </lineage>
</organism>
<accession>A0A9X2JUQ9</accession>
<dbReference type="Pfam" id="PF00144">
    <property type="entry name" value="Beta-lactamase"/>
    <property type="match status" value="1"/>
</dbReference>
<dbReference type="Proteomes" id="UP001139474">
    <property type="component" value="Unassembled WGS sequence"/>
</dbReference>